<proteinExistence type="predicted"/>
<feature type="region of interest" description="Disordered" evidence="1">
    <location>
        <begin position="65"/>
        <end position="95"/>
    </location>
</feature>
<dbReference type="AlphaFoldDB" id="A0A1C5JSA0"/>
<reference evidence="3" key="1">
    <citation type="submission" date="2016-06" db="EMBL/GenBank/DDBJ databases">
        <authorList>
            <person name="Varghese N."/>
            <person name="Submissions Spin"/>
        </authorList>
    </citation>
    <scope>NUCLEOTIDE SEQUENCE [LARGE SCALE GENOMIC DNA]</scope>
    <source>
        <strain evidence="3">DSM 45161</strain>
    </source>
</reference>
<feature type="compositionally biased region" description="Low complexity" evidence="1">
    <location>
        <begin position="65"/>
        <end position="87"/>
    </location>
</feature>
<evidence type="ECO:0000313" key="2">
    <source>
        <dbReference type="EMBL" id="SCG73444.1"/>
    </source>
</evidence>
<protein>
    <submittedName>
        <fullName evidence="2">Uncharacterized protein</fullName>
    </submittedName>
</protein>
<organism evidence="2 3">
    <name type="scientific">Micromonospora coxensis</name>
    <dbReference type="NCBI Taxonomy" id="356852"/>
    <lineage>
        <taxon>Bacteria</taxon>
        <taxon>Bacillati</taxon>
        <taxon>Actinomycetota</taxon>
        <taxon>Actinomycetes</taxon>
        <taxon>Micromonosporales</taxon>
        <taxon>Micromonosporaceae</taxon>
        <taxon>Micromonospora</taxon>
    </lineage>
</organism>
<gene>
    <name evidence="2" type="ORF">GA0070614_5221</name>
</gene>
<accession>A0A1C5JSA0</accession>
<evidence type="ECO:0000313" key="3">
    <source>
        <dbReference type="Proteomes" id="UP000198215"/>
    </source>
</evidence>
<name>A0A1C5JSA0_9ACTN</name>
<evidence type="ECO:0000256" key="1">
    <source>
        <dbReference type="SAM" id="MobiDB-lite"/>
    </source>
</evidence>
<dbReference type="EMBL" id="LT607753">
    <property type="protein sequence ID" value="SCG73444.1"/>
    <property type="molecule type" value="Genomic_DNA"/>
</dbReference>
<dbReference type="RefSeq" id="WP_157745090.1">
    <property type="nucleotide sequence ID" value="NZ_LT607753.1"/>
</dbReference>
<keyword evidence="3" id="KW-1185">Reference proteome</keyword>
<sequence length="95" mass="9725">MAYAGVASSAAGPVPGAVALVALVLTATLVPGLARAAGPGLPARLSWLPDLATHALRRGLALAARRPRPVSVARPPGAPRRVSASRPPTRRRSRR</sequence>
<dbReference type="Proteomes" id="UP000198215">
    <property type="component" value="Chromosome I"/>
</dbReference>